<dbReference type="EMBL" id="VDFP01000002">
    <property type="protein sequence ID" value="MQS75044.1"/>
    <property type="molecule type" value="Genomic_DNA"/>
</dbReference>
<evidence type="ECO:0000256" key="4">
    <source>
        <dbReference type="ARBA" id="ARBA00022801"/>
    </source>
</evidence>
<dbReference type="Proteomes" id="UP000371423">
    <property type="component" value="Unassembled WGS sequence"/>
</dbReference>
<evidence type="ECO:0000313" key="8">
    <source>
        <dbReference type="EMBL" id="MQS75044.1"/>
    </source>
</evidence>
<keyword evidence="2 6" id="KW-0963">Cytoplasm</keyword>
<evidence type="ECO:0000256" key="1">
    <source>
        <dbReference type="ARBA" id="ARBA00009998"/>
    </source>
</evidence>
<evidence type="ECO:0000256" key="2">
    <source>
        <dbReference type="ARBA" id="ARBA00022490"/>
    </source>
</evidence>
<sequence>MAEKKKTFEENLADLEAIVTNLESGNVPLEEAMEKFKKGVTLSKELEKTLSDAEQTVTKIMTKDGQEIDVKNDQSNQDEGND</sequence>
<dbReference type="GO" id="GO:0006308">
    <property type="term" value="P:DNA catabolic process"/>
    <property type="evidence" value="ECO:0007669"/>
    <property type="project" value="UniProtKB-UniRule"/>
</dbReference>
<dbReference type="GO" id="GO:0008855">
    <property type="term" value="F:exodeoxyribonuclease VII activity"/>
    <property type="evidence" value="ECO:0007669"/>
    <property type="project" value="UniProtKB-UniRule"/>
</dbReference>
<evidence type="ECO:0000256" key="7">
    <source>
        <dbReference type="SAM" id="Coils"/>
    </source>
</evidence>
<comment type="similarity">
    <text evidence="1 6">Belongs to the XseB family.</text>
</comment>
<evidence type="ECO:0000313" key="9">
    <source>
        <dbReference type="EMBL" id="MQS96887.1"/>
    </source>
</evidence>
<name>A0A5P0ZV24_9LACO</name>
<comment type="catalytic activity">
    <reaction evidence="6">
        <text>Exonucleolytic cleavage in either 5'- to 3'- or 3'- to 5'-direction to yield nucleoside 5'-phosphates.</text>
        <dbReference type="EC" id="3.1.11.6"/>
    </reaction>
</comment>
<dbReference type="RefSeq" id="WP_153384459.1">
    <property type="nucleotide sequence ID" value="NZ_VDFO01000008.1"/>
</dbReference>
<dbReference type="PANTHER" id="PTHR34137:SF1">
    <property type="entry name" value="EXODEOXYRIBONUCLEASE 7 SMALL SUBUNIT"/>
    <property type="match status" value="1"/>
</dbReference>
<dbReference type="NCBIfam" id="TIGR01280">
    <property type="entry name" value="xseB"/>
    <property type="match status" value="1"/>
</dbReference>
<dbReference type="PANTHER" id="PTHR34137">
    <property type="entry name" value="EXODEOXYRIBONUCLEASE 7 SMALL SUBUNIT"/>
    <property type="match status" value="1"/>
</dbReference>
<evidence type="ECO:0000256" key="6">
    <source>
        <dbReference type="HAMAP-Rule" id="MF_00337"/>
    </source>
</evidence>
<reference evidence="10 11" key="1">
    <citation type="journal article" date="2019" name="Syst. Appl. Microbiol.">
        <title>Polyphasic characterization of two novel Lactobacillus spp. isolated from blown salami packages: Description of Lactobacillus halodurans sp. nov. and Lactobacillus salsicarnum sp. nov.</title>
        <authorList>
            <person name="Schuster J.A."/>
            <person name="Klingl A."/>
            <person name="Vogel R.F."/>
            <person name="Ehrmann M.A."/>
        </authorList>
    </citation>
    <scope>NUCLEOTIDE SEQUENCE [LARGE SCALE GENOMIC DNA]</scope>
    <source>
        <strain evidence="9 10">TMW 1.1920</strain>
        <strain evidence="8 11">TMW 1.2172</strain>
    </source>
</reference>
<protein>
    <recommendedName>
        <fullName evidence="6">Exodeoxyribonuclease 7 small subunit</fullName>
        <ecNumber evidence="6">3.1.11.6</ecNumber>
    </recommendedName>
    <alternativeName>
        <fullName evidence="6">Exodeoxyribonuclease VII small subunit</fullName>
        <shortName evidence="6">Exonuclease VII small subunit</shortName>
    </alternativeName>
</protein>
<dbReference type="PIRSF" id="PIRSF006488">
    <property type="entry name" value="Exonuc_VII_S"/>
    <property type="match status" value="1"/>
</dbReference>
<dbReference type="NCBIfam" id="NF002138">
    <property type="entry name" value="PRK00977.1-2"/>
    <property type="match status" value="1"/>
</dbReference>
<comment type="caution">
    <text evidence="9">The sequence shown here is derived from an EMBL/GenBank/DDBJ whole genome shotgun (WGS) entry which is preliminary data.</text>
</comment>
<dbReference type="Proteomes" id="UP000414364">
    <property type="component" value="Unassembled WGS sequence"/>
</dbReference>
<proteinExistence type="inferred from homology"/>
<dbReference type="OrthoDB" id="9798666at2"/>
<comment type="subunit">
    <text evidence="6">Heterooligomer composed of large and small subunits.</text>
</comment>
<dbReference type="HAMAP" id="MF_00337">
    <property type="entry name" value="Exonuc_7_S"/>
    <property type="match status" value="1"/>
</dbReference>
<dbReference type="InterPro" id="IPR003761">
    <property type="entry name" value="Exonuc_VII_S"/>
</dbReference>
<dbReference type="EMBL" id="VDFO01000008">
    <property type="protein sequence ID" value="MQS96887.1"/>
    <property type="molecule type" value="Genomic_DNA"/>
</dbReference>
<keyword evidence="10" id="KW-1185">Reference proteome</keyword>
<feature type="coiled-coil region" evidence="7">
    <location>
        <begin position="5"/>
        <end position="63"/>
    </location>
</feature>
<evidence type="ECO:0000313" key="10">
    <source>
        <dbReference type="Proteomes" id="UP000371423"/>
    </source>
</evidence>
<dbReference type="GO" id="GO:0005829">
    <property type="term" value="C:cytosol"/>
    <property type="evidence" value="ECO:0007669"/>
    <property type="project" value="TreeGrafter"/>
</dbReference>
<dbReference type="SUPFAM" id="SSF116842">
    <property type="entry name" value="XseB-like"/>
    <property type="match status" value="1"/>
</dbReference>
<dbReference type="AlphaFoldDB" id="A0A5P0ZV24"/>
<gene>
    <name evidence="6" type="primary">xseB</name>
    <name evidence="9" type="ORF">FHL05_03145</name>
    <name evidence="8" type="ORF">FHL06_01360</name>
</gene>
<keyword evidence="7" id="KW-0175">Coiled coil</keyword>
<dbReference type="EC" id="3.1.11.6" evidence="6"/>
<dbReference type="GO" id="GO:0009318">
    <property type="term" value="C:exodeoxyribonuclease VII complex"/>
    <property type="evidence" value="ECO:0007669"/>
    <property type="project" value="UniProtKB-UniRule"/>
</dbReference>
<accession>A0A5P0ZV24</accession>
<dbReference type="Pfam" id="PF02609">
    <property type="entry name" value="Exonuc_VII_S"/>
    <property type="match status" value="1"/>
</dbReference>
<evidence type="ECO:0000256" key="3">
    <source>
        <dbReference type="ARBA" id="ARBA00022722"/>
    </source>
</evidence>
<keyword evidence="4 6" id="KW-0378">Hydrolase</keyword>
<keyword evidence="3 6" id="KW-0540">Nuclease</keyword>
<comment type="subcellular location">
    <subcellularLocation>
        <location evidence="6">Cytoplasm</location>
    </subcellularLocation>
</comment>
<organism evidence="9 10">
    <name type="scientific">Companilactobacillus halodurans</name>
    <dbReference type="NCBI Taxonomy" id="2584183"/>
    <lineage>
        <taxon>Bacteria</taxon>
        <taxon>Bacillati</taxon>
        <taxon>Bacillota</taxon>
        <taxon>Bacilli</taxon>
        <taxon>Lactobacillales</taxon>
        <taxon>Lactobacillaceae</taxon>
        <taxon>Companilactobacillus</taxon>
    </lineage>
</organism>
<evidence type="ECO:0000256" key="5">
    <source>
        <dbReference type="ARBA" id="ARBA00022839"/>
    </source>
</evidence>
<keyword evidence="5 6" id="KW-0269">Exonuclease</keyword>
<evidence type="ECO:0000313" key="11">
    <source>
        <dbReference type="Proteomes" id="UP000414364"/>
    </source>
</evidence>
<comment type="function">
    <text evidence="6">Bidirectionally degrades single-stranded DNA into large acid-insoluble oligonucleotides, which are then degraded further into small acid-soluble oligonucleotides.</text>
</comment>
<dbReference type="Gene3D" id="1.10.287.1040">
    <property type="entry name" value="Exonuclease VII, small subunit"/>
    <property type="match status" value="1"/>
</dbReference>
<dbReference type="InterPro" id="IPR037004">
    <property type="entry name" value="Exonuc_VII_ssu_sf"/>
</dbReference>